<dbReference type="AlphaFoldDB" id="B9SVI0"/>
<gene>
    <name evidence="1" type="ORF">RCOM_0537510</name>
</gene>
<reference evidence="2" key="1">
    <citation type="journal article" date="2010" name="Nat. Biotechnol.">
        <title>Draft genome sequence of the oilseed species Ricinus communis.</title>
        <authorList>
            <person name="Chan A.P."/>
            <person name="Crabtree J."/>
            <person name="Zhao Q."/>
            <person name="Lorenzi H."/>
            <person name="Orvis J."/>
            <person name="Puiu D."/>
            <person name="Melake-Berhan A."/>
            <person name="Jones K.M."/>
            <person name="Redman J."/>
            <person name="Chen G."/>
            <person name="Cahoon E.B."/>
            <person name="Gedil M."/>
            <person name="Stanke M."/>
            <person name="Haas B.J."/>
            <person name="Wortman J.R."/>
            <person name="Fraser-Liggett C.M."/>
            <person name="Ravel J."/>
            <person name="Rabinowicz P.D."/>
        </authorList>
    </citation>
    <scope>NUCLEOTIDE SEQUENCE [LARGE SCALE GENOMIC DNA]</scope>
    <source>
        <strain evidence="2">cv. Hale</strain>
    </source>
</reference>
<dbReference type="InParanoid" id="B9SVI0"/>
<name>B9SVI0_RICCO</name>
<dbReference type="Proteomes" id="UP000008311">
    <property type="component" value="Unassembled WGS sequence"/>
</dbReference>
<sequence>MGKGCYINMKTGAASLMTISSKPIHLYGCNKAKEKKYNRTGISQLQATAPPPAIVISNAIIIAQIDYLDATFRVRELQ</sequence>
<keyword evidence="2" id="KW-1185">Reference proteome</keyword>
<evidence type="ECO:0000313" key="2">
    <source>
        <dbReference type="Proteomes" id="UP000008311"/>
    </source>
</evidence>
<accession>B9SVI0</accession>
<organism evidence="1 2">
    <name type="scientific">Ricinus communis</name>
    <name type="common">Castor bean</name>
    <dbReference type="NCBI Taxonomy" id="3988"/>
    <lineage>
        <taxon>Eukaryota</taxon>
        <taxon>Viridiplantae</taxon>
        <taxon>Streptophyta</taxon>
        <taxon>Embryophyta</taxon>
        <taxon>Tracheophyta</taxon>
        <taxon>Spermatophyta</taxon>
        <taxon>Magnoliopsida</taxon>
        <taxon>eudicotyledons</taxon>
        <taxon>Gunneridae</taxon>
        <taxon>Pentapetalae</taxon>
        <taxon>rosids</taxon>
        <taxon>fabids</taxon>
        <taxon>Malpighiales</taxon>
        <taxon>Euphorbiaceae</taxon>
        <taxon>Acalyphoideae</taxon>
        <taxon>Acalypheae</taxon>
        <taxon>Ricinus</taxon>
    </lineage>
</organism>
<protein>
    <submittedName>
        <fullName evidence="1">Uncharacterized protein</fullName>
    </submittedName>
</protein>
<evidence type="ECO:0000313" key="1">
    <source>
        <dbReference type="EMBL" id="EEF32361.1"/>
    </source>
</evidence>
<proteinExistence type="predicted"/>
<dbReference type="EMBL" id="EQ974169">
    <property type="protein sequence ID" value="EEF32361.1"/>
    <property type="molecule type" value="Genomic_DNA"/>
</dbReference>